<feature type="signal peptide" evidence="6">
    <location>
        <begin position="1"/>
        <end position="20"/>
    </location>
</feature>
<accession>A0A974E0P8</accession>
<organism evidence="8 9">
    <name type="scientific">Xenopus laevis</name>
    <name type="common">African clawed frog</name>
    <dbReference type="NCBI Taxonomy" id="8355"/>
    <lineage>
        <taxon>Eukaryota</taxon>
        <taxon>Metazoa</taxon>
        <taxon>Chordata</taxon>
        <taxon>Craniata</taxon>
        <taxon>Vertebrata</taxon>
        <taxon>Euteleostomi</taxon>
        <taxon>Amphibia</taxon>
        <taxon>Batrachia</taxon>
        <taxon>Anura</taxon>
        <taxon>Pipoidea</taxon>
        <taxon>Pipidae</taxon>
        <taxon>Xenopodinae</taxon>
        <taxon>Xenopus</taxon>
        <taxon>Xenopus</taxon>
    </lineage>
</organism>
<evidence type="ECO:0000259" key="7">
    <source>
        <dbReference type="PROSITE" id="PS50835"/>
    </source>
</evidence>
<proteinExistence type="predicted"/>
<dbReference type="SUPFAM" id="SSF48726">
    <property type="entry name" value="Immunoglobulin"/>
    <property type="match status" value="1"/>
</dbReference>
<evidence type="ECO:0000256" key="3">
    <source>
        <dbReference type="ARBA" id="ARBA00023170"/>
    </source>
</evidence>
<evidence type="ECO:0000256" key="2">
    <source>
        <dbReference type="ARBA" id="ARBA00023130"/>
    </source>
</evidence>
<evidence type="ECO:0000313" key="9">
    <source>
        <dbReference type="Proteomes" id="UP000694892"/>
    </source>
</evidence>
<dbReference type="PROSITE" id="PS50835">
    <property type="entry name" value="IG_LIKE"/>
    <property type="match status" value="1"/>
</dbReference>
<dbReference type="InterPro" id="IPR051287">
    <property type="entry name" value="TCR_variable_region"/>
</dbReference>
<dbReference type="SMART" id="SM00409">
    <property type="entry name" value="IG"/>
    <property type="match status" value="1"/>
</dbReference>
<dbReference type="InterPro" id="IPR013783">
    <property type="entry name" value="Ig-like_fold"/>
</dbReference>
<evidence type="ECO:0000256" key="1">
    <source>
        <dbReference type="ARBA" id="ARBA00022729"/>
    </source>
</evidence>
<feature type="chain" id="PRO_5037055637" description="Ig-like domain-containing protein" evidence="6">
    <location>
        <begin position="21"/>
        <end position="121"/>
    </location>
</feature>
<keyword evidence="5" id="KW-1279">T cell receptor</keyword>
<dbReference type="PANTHER" id="PTHR19367:SF18">
    <property type="entry name" value="T CELL RECEPTOR ALPHA VARIABLE 16"/>
    <property type="match status" value="1"/>
</dbReference>
<dbReference type="GO" id="GO:0002250">
    <property type="term" value="P:adaptive immune response"/>
    <property type="evidence" value="ECO:0007669"/>
    <property type="project" value="UniProtKB-KW"/>
</dbReference>
<keyword evidence="5" id="KW-0391">Immunity</keyword>
<evidence type="ECO:0000256" key="4">
    <source>
        <dbReference type="ARBA" id="ARBA00023319"/>
    </source>
</evidence>
<feature type="domain" description="Ig-like" evidence="7">
    <location>
        <begin position="6"/>
        <end position="119"/>
    </location>
</feature>
<dbReference type="PANTHER" id="PTHR19367">
    <property type="entry name" value="T-CELL RECEPTOR ALPHA CHAIN V REGION"/>
    <property type="match status" value="1"/>
</dbReference>
<name>A0A974E0P8_XENLA</name>
<dbReference type="InterPro" id="IPR007110">
    <property type="entry name" value="Ig-like_dom"/>
</dbReference>
<gene>
    <name evidence="8" type="ORF">XELAEV_18007213mg</name>
</gene>
<dbReference type="InterPro" id="IPR036179">
    <property type="entry name" value="Ig-like_dom_sf"/>
</dbReference>
<sequence>MSPTAPLLLALATLLGRSYGQSVIQPETHCSVLQGETVQLNCTHKTAGATYLYWYVRYPEKPLEMLLYNFGEQMNNGFTISKEKTESTFNIHKEAAELSDSGVYFCAVSDTVTLSVLISVT</sequence>
<evidence type="ECO:0000256" key="5">
    <source>
        <dbReference type="ARBA" id="ARBA00043266"/>
    </source>
</evidence>
<dbReference type="InterPro" id="IPR003599">
    <property type="entry name" value="Ig_sub"/>
</dbReference>
<keyword evidence="4" id="KW-0393">Immunoglobulin domain</keyword>
<dbReference type="InterPro" id="IPR013106">
    <property type="entry name" value="Ig_V-set"/>
</dbReference>
<dbReference type="Pfam" id="PF07686">
    <property type="entry name" value="V-set"/>
    <property type="match status" value="1"/>
</dbReference>
<keyword evidence="1 6" id="KW-0732">Signal</keyword>
<evidence type="ECO:0000313" key="8">
    <source>
        <dbReference type="EMBL" id="OCU01424.1"/>
    </source>
</evidence>
<protein>
    <recommendedName>
        <fullName evidence="7">Ig-like domain-containing protein</fullName>
    </recommendedName>
</protein>
<dbReference type="EMBL" id="CM004466">
    <property type="protein sequence ID" value="OCU01424.1"/>
    <property type="molecule type" value="Genomic_DNA"/>
</dbReference>
<dbReference type="GO" id="GO:0042101">
    <property type="term" value="C:T cell receptor complex"/>
    <property type="evidence" value="ECO:0007669"/>
    <property type="project" value="UniProtKB-KW"/>
</dbReference>
<keyword evidence="3" id="KW-0675">Receptor</keyword>
<dbReference type="Gene3D" id="2.60.40.10">
    <property type="entry name" value="Immunoglobulins"/>
    <property type="match status" value="1"/>
</dbReference>
<reference evidence="9" key="1">
    <citation type="journal article" date="2016" name="Nature">
        <title>Genome evolution in the allotetraploid frog Xenopus laevis.</title>
        <authorList>
            <person name="Session A.M."/>
            <person name="Uno Y."/>
            <person name="Kwon T."/>
            <person name="Chapman J.A."/>
            <person name="Toyoda A."/>
            <person name="Takahashi S."/>
            <person name="Fukui A."/>
            <person name="Hikosaka A."/>
            <person name="Suzuki A."/>
            <person name="Kondo M."/>
            <person name="van Heeringen S.J."/>
            <person name="Quigley I."/>
            <person name="Heinz S."/>
            <person name="Ogino H."/>
            <person name="Ochi H."/>
            <person name="Hellsten U."/>
            <person name="Lyons J.B."/>
            <person name="Simakov O."/>
            <person name="Putnam N."/>
            <person name="Stites J."/>
            <person name="Kuroki Y."/>
            <person name="Tanaka T."/>
            <person name="Michiue T."/>
            <person name="Watanabe M."/>
            <person name="Bogdanovic O."/>
            <person name="Lister R."/>
            <person name="Georgiou G."/>
            <person name="Paranjpe S.S."/>
            <person name="van Kruijsbergen I."/>
            <person name="Shu S."/>
            <person name="Carlson J."/>
            <person name="Kinoshita T."/>
            <person name="Ohta Y."/>
            <person name="Mawaribuchi S."/>
            <person name="Jenkins J."/>
            <person name="Grimwood J."/>
            <person name="Schmutz J."/>
            <person name="Mitros T."/>
            <person name="Mozaffari S.V."/>
            <person name="Suzuki Y."/>
            <person name="Haramoto Y."/>
            <person name="Yamamoto T.S."/>
            <person name="Takagi C."/>
            <person name="Heald R."/>
            <person name="Miller K."/>
            <person name="Haudenschild C."/>
            <person name="Kitzman J."/>
            <person name="Nakayama T."/>
            <person name="Izutsu Y."/>
            <person name="Robert J."/>
            <person name="Fortriede J."/>
            <person name="Burns K."/>
            <person name="Lotay V."/>
            <person name="Karimi K."/>
            <person name="Yasuoka Y."/>
            <person name="Dichmann D.S."/>
            <person name="Flajnik M.F."/>
            <person name="Houston D.W."/>
            <person name="Shendure J."/>
            <person name="DuPasquier L."/>
            <person name="Vize P.D."/>
            <person name="Zorn A.M."/>
            <person name="Ito M."/>
            <person name="Marcotte E.M."/>
            <person name="Wallingford J.B."/>
            <person name="Ito Y."/>
            <person name="Asashima M."/>
            <person name="Ueno N."/>
            <person name="Matsuda Y."/>
            <person name="Veenstra G.J."/>
            <person name="Fujiyama A."/>
            <person name="Harland R.M."/>
            <person name="Taira M."/>
            <person name="Rokhsar D.S."/>
        </authorList>
    </citation>
    <scope>NUCLEOTIDE SEQUENCE [LARGE SCALE GENOMIC DNA]</scope>
    <source>
        <strain evidence="9">J</strain>
    </source>
</reference>
<keyword evidence="2" id="KW-1064">Adaptive immunity</keyword>
<dbReference type="SMART" id="SM00406">
    <property type="entry name" value="IGv"/>
    <property type="match status" value="1"/>
</dbReference>
<dbReference type="OMA" id="QGHNLTC"/>
<dbReference type="AlphaFoldDB" id="A0A974E0P8"/>
<evidence type="ECO:0000256" key="6">
    <source>
        <dbReference type="SAM" id="SignalP"/>
    </source>
</evidence>
<dbReference type="Proteomes" id="UP000694892">
    <property type="component" value="Chromosome 1L"/>
</dbReference>